<dbReference type="SFLD" id="SFLDS00019">
    <property type="entry name" value="Glutathione_Transferase_(cytos"/>
    <property type="match status" value="1"/>
</dbReference>
<dbReference type="Gene3D" id="1.20.1050.10">
    <property type="match status" value="1"/>
</dbReference>
<accession>A0A7T4E6H4</accession>
<proteinExistence type="predicted"/>
<dbReference type="CDD" id="cd03057">
    <property type="entry name" value="GST_N_Beta"/>
    <property type="match status" value="1"/>
</dbReference>
<protein>
    <submittedName>
        <fullName evidence="3">Glutathione transferase GstA</fullName>
        <ecNumber evidence="3">2.5.1.18</ecNumber>
    </submittedName>
</protein>
<dbReference type="InterPro" id="IPR040079">
    <property type="entry name" value="Glutathione_S-Trfase"/>
</dbReference>
<dbReference type="SUPFAM" id="SSF47616">
    <property type="entry name" value="GST C-terminal domain-like"/>
    <property type="match status" value="1"/>
</dbReference>
<dbReference type="NCBIfam" id="NF007831">
    <property type="entry name" value="PRK10542.1"/>
    <property type="match status" value="1"/>
</dbReference>
<reference evidence="3 4" key="1">
    <citation type="submission" date="2020-12" db="EMBL/GenBank/DDBJ databases">
        <title>FDA dAtabase for Regulatory Grade micrObial Sequences (FDA-ARGOS): Supporting development and validation of Infectious Disease Dx tests.</title>
        <authorList>
            <person name="Sproer C."/>
            <person name="Gronow S."/>
            <person name="Severitt S."/>
            <person name="Schroder I."/>
            <person name="Tallon L."/>
            <person name="Sadzewicz L."/>
            <person name="Zhao X."/>
            <person name="Boylan J."/>
            <person name="Ott S."/>
            <person name="Bowen H."/>
            <person name="Vavikolanu K."/>
            <person name="Mehta A."/>
            <person name="Aluvathingal J."/>
            <person name="Nadendla S."/>
            <person name="Lowell S."/>
            <person name="Myers T."/>
            <person name="Yan Y."/>
            <person name="Sichtig H."/>
        </authorList>
    </citation>
    <scope>NUCLEOTIDE SEQUENCE [LARGE SCALE GENOMIC DNA]</scope>
    <source>
        <strain evidence="3 4">FDAARGOS_1050</strain>
    </source>
</reference>
<dbReference type="InterPro" id="IPR004045">
    <property type="entry name" value="Glutathione_S-Trfase_N"/>
</dbReference>
<feature type="domain" description="GST C-terminal" evidence="2">
    <location>
        <begin position="87"/>
        <end position="211"/>
    </location>
</feature>
<dbReference type="PANTHER" id="PTHR44051">
    <property type="entry name" value="GLUTATHIONE S-TRANSFERASE-RELATED"/>
    <property type="match status" value="1"/>
</dbReference>
<keyword evidence="3" id="KW-0808">Transferase</keyword>
<evidence type="ECO:0000313" key="4">
    <source>
        <dbReference type="Proteomes" id="UP000595231"/>
    </source>
</evidence>
<organism evidence="3 4">
    <name type="scientific">Achromobacter deleyi</name>
    <dbReference type="NCBI Taxonomy" id="1353891"/>
    <lineage>
        <taxon>Bacteria</taxon>
        <taxon>Pseudomonadati</taxon>
        <taxon>Pseudomonadota</taxon>
        <taxon>Betaproteobacteria</taxon>
        <taxon>Burkholderiales</taxon>
        <taxon>Alcaligenaceae</taxon>
        <taxon>Achromobacter</taxon>
    </lineage>
</organism>
<dbReference type="EMBL" id="CP065997">
    <property type="protein sequence ID" value="QQB37204.1"/>
    <property type="molecule type" value="Genomic_DNA"/>
</dbReference>
<dbReference type="EC" id="2.5.1.18" evidence="3"/>
<dbReference type="Pfam" id="PF13409">
    <property type="entry name" value="GST_N_2"/>
    <property type="match status" value="1"/>
</dbReference>
<sequence length="211" mass="23801">MKFYHEVRGCSLAVDIVARELGIALDLQWVNMRTKRLADGTDYLLVNSKGTVPTLQLPDGQYLSEGAVIMQYLADQQPGTTLFAPPGSLTRYRIMEWMSFIAADLHKGGFMPLFKAITPPEYKLIARQYLQGRLQWLNDQLAERDFLMGRHFTIADAHCYTIAMWTRAHDIDTTAWSHLEGYLQRVGARASVCAAEKAAQEEGVRQHAGQP</sequence>
<gene>
    <name evidence="3" type="primary">gstA</name>
    <name evidence="3" type="ORF">I6I07_11670</name>
</gene>
<dbReference type="RefSeq" id="WP_198486747.1">
    <property type="nucleotide sequence ID" value="NZ_CP065997.1"/>
</dbReference>
<dbReference type="InterPro" id="IPR036249">
    <property type="entry name" value="Thioredoxin-like_sf"/>
</dbReference>
<dbReference type="Proteomes" id="UP000595231">
    <property type="component" value="Chromosome"/>
</dbReference>
<dbReference type="SUPFAM" id="SSF52833">
    <property type="entry name" value="Thioredoxin-like"/>
    <property type="match status" value="1"/>
</dbReference>
<dbReference type="PROSITE" id="PS50404">
    <property type="entry name" value="GST_NTER"/>
    <property type="match status" value="1"/>
</dbReference>
<dbReference type="Gene3D" id="3.40.30.10">
    <property type="entry name" value="Glutaredoxin"/>
    <property type="match status" value="1"/>
</dbReference>
<dbReference type="PROSITE" id="PS50405">
    <property type="entry name" value="GST_CTER"/>
    <property type="match status" value="1"/>
</dbReference>
<dbReference type="InterPro" id="IPR010987">
    <property type="entry name" value="Glutathione-S-Trfase_C-like"/>
</dbReference>
<dbReference type="CDD" id="cd03188">
    <property type="entry name" value="GST_C_Beta"/>
    <property type="match status" value="1"/>
</dbReference>
<evidence type="ECO:0000313" key="3">
    <source>
        <dbReference type="EMBL" id="QQB37204.1"/>
    </source>
</evidence>
<dbReference type="SFLD" id="SFLDG01150">
    <property type="entry name" value="Main.1:_Beta-like"/>
    <property type="match status" value="1"/>
</dbReference>
<dbReference type="GO" id="GO:0004364">
    <property type="term" value="F:glutathione transferase activity"/>
    <property type="evidence" value="ECO:0007669"/>
    <property type="project" value="UniProtKB-EC"/>
</dbReference>
<dbReference type="AlphaFoldDB" id="A0A7T4E6H4"/>
<dbReference type="Pfam" id="PF00043">
    <property type="entry name" value="GST_C"/>
    <property type="match status" value="1"/>
</dbReference>
<dbReference type="SFLD" id="SFLDG00358">
    <property type="entry name" value="Main_(cytGST)"/>
    <property type="match status" value="1"/>
</dbReference>
<dbReference type="InterPro" id="IPR036282">
    <property type="entry name" value="Glutathione-S-Trfase_C_sf"/>
</dbReference>
<dbReference type="InterPro" id="IPR004046">
    <property type="entry name" value="GST_C"/>
</dbReference>
<evidence type="ECO:0000259" key="1">
    <source>
        <dbReference type="PROSITE" id="PS50404"/>
    </source>
</evidence>
<feature type="domain" description="GST N-terminal" evidence="1">
    <location>
        <begin position="1"/>
        <end position="81"/>
    </location>
</feature>
<name>A0A7T4E6H4_9BURK</name>
<dbReference type="PANTHER" id="PTHR44051:SF8">
    <property type="entry name" value="GLUTATHIONE S-TRANSFERASE GSTA"/>
    <property type="match status" value="1"/>
</dbReference>
<evidence type="ECO:0000259" key="2">
    <source>
        <dbReference type="PROSITE" id="PS50405"/>
    </source>
</evidence>